<feature type="transmembrane region" description="Helical" evidence="1">
    <location>
        <begin position="226"/>
        <end position="246"/>
    </location>
</feature>
<proteinExistence type="predicted"/>
<reference evidence="2 3" key="1">
    <citation type="submission" date="2022-11" db="EMBL/GenBank/DDBJ databases">
        <title>Spartinivicinus poritis sp. nov., isolated from scleractinian coral Porites lutea.</title>
        <authorList>
            <person name="Zhang G."/>
            <person name="Cai L."/>
            <person name="Wei Q."/>
        </authorList>
    </citation>
    <scope>NUCLEOTIDE SEQUENCE [LARGE SCALE GENOMIC DNA]</scope>
    <source>
        <strain evidence="2 3">A2-2</strain>
    </source>
</reference>
<sequence length="250" mass="28822">MRTKSSTHKLINWSFYICSILLIAAFWFRNDFAPRSEFQFVSDIDEPPIQQRTSKDSFNIYKNDVMYKVEPKYEYELTGLVVSYNHHDGKFGSHKRWSDHINVADLCMVWGDNAKKLDLNKFEFWNGEFTCNIQTNDYVQYKLFKNNELSNNHLIADNEMIRDAIKDVKIGDQIKVKGWLSEYSNHLGGSRGTSTTRDDTGNGACETIYVSDFQIISSMKTGWRTLLDISLIGTILSALAWCVGVFRGAF</sequence>
<keyword evidence="1" id="KW-1133">Transmembrane helix</keyword>
<organism evidence="2 3">
    <name type="scientific">Spartinivicinus poritis</name>
    <dbReference type="NCBI Taxonomy" id="2994640"/>
    <lineage>
        <taxon>Bacteria</taxon>
        <taxon>Pseudomonadati</taxon>
        <taxon>Pseudomonadota</taxon>
        <taxon>Gammaproteobacteria</taxon>
        <taxon>Oceanospirillales</taxon>
        <taxon>Zooshikellaceae</taxon>
        <taxon>Spartinivicinus</taxon>
    </lineage>
</organism>
<keyword evidence="3" id="KW-1185">Reference proteome</keyword>
<evidence type="ECO:0000313" key="2">
    <source>
        <dbReference type="EMBL" id="MDE1464167.1"/>
    </source>
</evidence>
<feature type="transmembrane region" description="Helical" evidence="1">
    <location>
        <begin position="12"/>
        <end position="28"/>
    </location>
</feature>
<dbReference type="Proteomes" id="UP001528823">
    <property type="component" value="Unassembled WGS sequence"/>
</dbReference>
<evidence type="ECO:0000313" key="3">
    <source>
        <dbReference type="Proteomes" id="UP001528823"/>
    </source>
</evidence>
<comment type="caution">
    <text evidence="2">The sequence shown here is derived from an EMBL/GenBank/DDBJ whole genome shotgun (WGS) entry which is preliminary data.</text>
</comment>
<keyword evidence="1" id="KW-0812">Transmembrane</keyword>
<dbReference type="EMBL" id="JAPMOU010000030">
    <property type="protein sequence ID" value="MDE1464167.1"/>
    <property type="molecule type" value="Genomic_DNA"/>
</dbReference>
<protein>
    <submittedName>
        <fullName evidence="2">Uncharacterized protein</fullName>
    </submittedName>
</protein>
<dbReference type="RefSeq" id="WP_274690497.1">
    <property type="nucleotide sequence ID" value="NZ_JAPMOU010000030.1"/>
</dbReference>
<gene>
    <name evidence="2" type="ORF">ORQ98_19605</name>
</gene>
<keyword evidence="1" id="KW-0472">Membrane</keyword>
<evidence type="ECO:0000256" key="1">
    <source>
        <dbReference type="SAM" id="Phobius"/>
    </source>
</evidence>
<name>A0ABT5UCR6_9GAMM</name>
<accession>A0ABT5UCR6</accession>